<feature type="region of interest" description="Disordered" evidence="1">
    <location>
        <begin position="79"/>
        <end position="108"/>
    </location>
</feature>
<evidence type="ECO:0000256" key="1">
    <source>
        <dbReference type="SAM" id="MobiDB-lite"/>
    </source>
</evidence>
<feature type="compositionally biased region" description="Basic and acidic residues" evidence="1">
    <location>
        <begin position="88"/>
        <end position="102"/>
    </location>
</feature>
<proteinExistence type="predicted"/>
<organism evidence="2 3">
    <name type="scientific">Saguinus oedipus</name>
    <name type="common">Cotton-top tamarin</name>
    <name type="synonym">Oedipomidas oedipus</name>
    <dbReference type="NCBI Taxonomy" id="9490"/>
    <lineage>
        <taxon>Eukaryota</taxon>
        <taxon>Metazoa</taxon>
        <taxon>Chordata</taxon>
        <taxon>Craniata</taxon>
        <taxon>Vertebrata</taxon>
        <taxon>Euteleostomi</taxon>
        <taxon>Mammalia</taxon>
        <taxon>Eutheria</taxon>
        <taxon>Euarchontoglires</taxon>
        <taxon>Primates</taxon>
        <taxon>Haplorrhini</taxon>
        <taxon>Platyrrhini</taxon>
        <taxon>Cebidae</taxon>
        <taxon>Callitrichinae</taxon>
        <taxon>Saguinus</taxon>
    </lineage>
</organism>
<reference evidence="2 3" key="1">
    <citation type="submission" date="2023-05" db="EMBL/GenBank/DDBJ databases">
        <title>B98-5 Cell Line De Novo Hybrid Assembly: An Optical Mapping Approach.</title>
        <authorList>
            <person name="Kananen K."/>
            <person name="Auerbach J.A."/>
            <person name="Kautto E."/>
            <person name="Blachly J.S."/>
        </authorList>
    </citation>
    <scope>NUCLEOTIDE SEQUENCE [LARGE SCALE GENOMIC DNA]</scope>
    <source>
        <strain evidence="2">B95-8</strain>
        <tissue evidence="2">Cell line</tissue>
    </source>
</reference>
<comment type="caution">
    <text evidence="2">The sequence shown here is derived from an EMBL/GenBank/DDBJ whole genome shotgun (WGS) entry which is preliminary data.</text>
</comment>
<keyword evidence="3" id="KW-1185">Reference proteome</keyword>
<sequence>MMRAHYGHACKACIEHRKVKTGFRQTQSHFPKVHGQRALSAVSETEKKRLLQQEESYFLLFHRLLDNFMVPHKDAIITPSKSISGVPRSEKQKGEESEEKMTLHGAENQRASLGMRSRKGMRPVSAMEIHSLILSQQCSSGFLDAWQSLKSLKGIP</sequence>
<dbReference type="EMBL" id="JASSZA010000011">
    <property type="protein sequence ID" value="KAK2098044.1"/>
    <property type="molecule type" value="Genomic_DNA"/>
</dbReference>
<protein>
    <submittedName>
        <fullName evidence="2">Uncharacterized protein</fullName>
    </submittedName>
</protein>
<name>A0ABQ9ULW4_SAGOE</name>
<dbReference type="Proteomes" id="UP001266305">
    <property type="component" value="Unassembled WGS sequence"/>
</dbReference>
<accession>A0ABQ9ULW4</accession>
<evidence type="ECO:0000313" key="3">
    <source>
        <dbReference type="Proteomes" id="UP001266305"/>
    </source>
</evidence>
<gene>
    <name evidence="2" type="ORF">P7K49_023495</name>
</gene>
<evidence type="ECO:0000313" key="2">
    <source>
        <dbReference type="EMBL" id="KAK2098044.1"/>
    </source>
</evidence>